<comment type="caution">
    <text evidence="2">The sequence shown here is derived from an EMBL/GenBank/DDBJ whole genome shotgun (WGS) entry which is preliminary data.</text>
</comment>
<feature type="compositionally biased region" description="Low complexity" evidence="1">
    <location>
        <begin position="202"/>
        <end position="219"/>
    </location>
</feature>
<feature type="compositionally biased region" description="Basic and acidic residues" evidence="1">
    <location>
        <begin position="317"/>
        <end position="328"/>
    </location>
</feature>
<gene>
    <name evidence="2" type="ORF">LTR82_016066</name>
</gene>
<evidence type="ECO:0000256" key="1">
    <source>
        <dbReference type="SAM" id="MobiDB-lite"/>
    </source>
</evidence>
<feature type="compositionally biased region" description="Polar residues" evidence="1">
    <location>
        <begin position="220"/>
        <end position="241"/>
    </location>
</feature>
<organism evidence="2 3">
    <name type="scientific">Friedmanniomyces endolithicus</name>
    <dbReference type="NCBI Taxonomy" id="329885"/>
    <lineage>
        <taxon>Eukaryota</taxon>
        <taxon>Fungi</taxon>
        <taxon>Dikarya</taxon>
        <taxon>Ascomycota</taxon>
        <taxon>Pezizomycotina</taxon>
        <taxon>Dothideomycetes</taxon>
        <taxon>Dothideomycetidae</taxon>
        <taxon>Mycosphaerellales</taxon>
        <taxon>Teratosphaeriaceae</taxon>
        <taxon>Friedmanniomyces</taxon>
    </lineage>
</organism>
<accession>A0AAN6FAK9</accession>
<name>A0AAN6FAK9_9PEZI</name>
<evidence type="ECO:0008006" key="4">
    <source>
        <dbReference type="Google" id="ProtNLM"/>
    </source>
</evidence>
<feature type="region of interest" description="Disordered" evidence="1">
    <location>
        <begin position="135"/>
        <end position="284"/>
    </location>
</feature>
<feature type="region of interest" description="Disordered" evidence="1">
    <location>
        <begin position="1"/>
        <end position="21"/>
    </location>
</feature>
<feature type="region of interest" description="Disordered" evidence="1">
    <location>
        <begin position="300"/>
        <end position="379"/>
    </location>
</feature>
<sequence>MQLLRRRRTVPSSDVGLPRPLSLPDQAREFISASTHKSKPVRSAGIYSGEAIGWNGAHTAKSALPPRSHPLPLAPLAGPSAKEPHLDASALFHTYHSLRSRHLSLFSHRTSRTTDSIIVSTSATRVTATYVTRSICTPPTDQHHPNTAGYPVHPPYFASYDHQTPPRTPQSAGDRAYYSPRQYVFSSTPPPKGHTRRATGDSSYAYTTTYATPRRSSPPQYTTKPEYTTSGHYSSAQSTPQRRTDYVSGSDRKHHGSRYDYREPADPATQHKHSNSKKYSSSRSRYVYDGYGDYEQEYLPRYERDEVRPPPYKRHPSYHEARADHRYYDQVPVYTTADSAQRTRPRRSSYTQATPATHESHPHPQPSRPHKPTHQATAEDARRAGIPAGYSYKNWDPTEEPILLLGSVFDANTLGKWIYDWTVFYYGPATPMSEVAGELWLLLIQLAGKIKRAEDTLSRIRQSANRDLVDEFLDSGERLWQRFNKLLKICETYMWKAAKKENGGAKKVTMGKNSGCEFVDAMFGRNRELERTERLMTGMRLWSMRFDANCEAILVNPGA</sequence>
<protein>
    <recommendedName>
        <fullName evidence="4">Vegetative cell wall protein gp1</fullName>
    </recommendedName>
</protein>
<dbReference type="Proteomes" id="UP001168146">
    <property type="component" value="Unassembled WGS sequence"/>
</dbReference>
<evidence type="ECO:0000313" key="2">
    <source>
        <dbReference type="EMBL" id="KAK0307025.1"/>
    </source>
</evidence>
<dbReference type="EMBL" id="JASUXU010000097">
    <property type="protein sequence ID" value="KAK0307025.1"/>
    <property type="molecule type" value="Genomic_DNA"/>
</dbReference>
<proteinExistence type="predicted"/>
<reference evidence="2" key="1">
    <citation type="submission" date="2021-12" db="EMBL/GenBank/DDBJ databases">
        <title>Black yeast isolated from Biological Soil Crust.</title>
        <authorList>
            <person name="Kurbessoian T."/>
        </authorList>
    </citation>
    <scope>NUCLEOTIDE SEQUENCE</scope>
    <source>
        <strain evidence="2">CCFEE 5208</strain>
    </source>
</reference>
<feature type="compositionally biased region" description="Polar residues" evidence="1">
    <location>
        <begin position="336"/>
        <end position="357"/>
    </location>
</feature>
<evidence type="ECO:0000313" key="3">
    <source>
        <dbReference type="Proteomes" id="UP001168146"/>
    </source>
</evidence>
<dbReference type="AlphaFoldDB" id="A0AAN6FAK9"/>